<evidence type="ECO:0000259" key="1">
    <source>
        <dbReference type="Pfam" id="PF01636"/>
    </source>
</evidence>
<name>A0A4V1R2Q4_9MICO</name>
<dbReference type="InterPro" id="IPR002575">
    <property type="entry name" value="Aminoglycoside_PTrfase"/>
</dbReference>
<sequence>MDAPHAEFDADEALVRRLVSEQHPDLAGPVRLVANGWDNAVFRLGDDLAVRMPRRAIAVALIENEQRWLPGLAAAVSVPIPVAVRVGAASEAFPLPWSIVPWFAGTSVAELPVAERGALAAELAAFVVELGKPAPAEAPYNPVRAVPLAERDAVVSERLTGLEHGADLAVLWRDAVAAPAWAGPPLWVHGDLHPANLVTAGGRLTAVVDFGDLSAGDPATDLAAAWMVFDADGRREFRRAIGDHADEAAWRRARGWAVSMASSIIATTSGDGPIARIGAHALAQLLPEAQDARSAGAS</sequence>
<dbReference type="SUPFAM" id="SSF56112">
    <property type="entry name" value="Protein kinase-like (PK-like)"/>
    <property type="match status" value="1"/>
</dbReference>
<organism evidence="3 4">
    <name type="scientific">Agromyces atrinae</name>
    <dbReference type="NCBI Taxonomy" id="592376"/>
    <lineage>
        <taxon>Bacteria</taxon>
        <taxon>Bacillati</taxon>
        <taxon>Actinomycetota</taxon>
        <taxon>Actinomycetes</taxon>
        <taxon>Micrococcales</taxon>
        <taxon>Microbacteriaceae</taxon>
        <taxon>Agromyces</taxon>
    </lineage>
</organism>
<keyword evidence="4" id="KW-1185">Reference proteome</keyword>
<evidence type="ECO:0000313" key="2">
    <source>
        <dbReference type="EMBL" id="NYD67862.1"/>
    </source>
</evidence>
<keyword evidence="3" id="KW-0808">Transferase</keyword>
<accession>A0A4V1R2Q4</accession>
<evidence type="ECO:0000313" key="5">
    <source>
        <dbReference type="Proteomes" id="UP000581087"/>
    </source>
</evidence>
<proteinExistence type="predicted"/>
<dbReference type="AlphaFoldDB" id="A0A4V1R2Q4"/>
<keyword evidence="2" id="KW-0418">Kinase</keyword>
<dbReference type="Proteomes" id="UP000292686">
    <property type="component" value="Unassembled WGS sequence"/>
</dbReference>
<dbReference type="InterPro" id="IPR011009">
    <property type="entry name" value="Kinase-like_dom_sf"/>
</dbReference>
<dbReference type="InterPro" id="IPR051678">
    <property type="entry name" value="AGP_Transferase"/>
</dbReference>
<evidence type="ECO:0000313" key="4">
    <source>
        <dbReference type="Proteomes" id="UP000292686"/>
    </source>
</evidence>
<gene>
    <name evidence="2" type="ORF">BJ972_002381</name>
    <name evidence="3" type="ORF">ESP50_01865</name>
</gene>
<dbReference type="EMBL" id="JACCBI010000001">
    <property type="protein sequence ID" value="NYD67862.1"/>
    <property type="molecule type" value="Genomic_DNA"/>
</dbReference>
<comment type="caution">
    <text evidence="3">The sequence shown here is derived from an EMBL/GenBank/DDBJ whole genome shotgun (WGS) entry which is preliminary data.</text>
</comment>
<dbReference type="Gene3D" id="3.90.1200.10">
    <property type="match status" value="1"/>
</dbReference>
<protein>
    <submittedName>
        <fullName evidence="2">Aminoglycoside phosphotransferase (APT) family kinase protein</fullName>
    </submittedName>
    <submittedName>
        <fullName evidence="3">Aminoglycoside phosphotransferase family protein</fullName>
    </submittedName>
</protein>
<feature type="domain" description="Aminoglycoside phosphotransferase" evidence="1">
    <location>
        <begin position="30"/>
        <end position="256"/>
    </location>
</feature>
<dbReference type="CDD" id="cd05155">
    <property type="entry name" value="APH_ChoK_like_1"/>
    <property type="match status" value="1"/>
</dbReference>
<dbReference type="EMBL" id="SDPM01000001">
    <property type="protein sequence ID" value="RXZ87966.1"/>
    <property type="molecule type" value="Genomic_DNA"/>
</dbReference>
<reference evidence="3 4" key="1">
    <citation type="submission" date="2019-01" db="EMBL/GenBank/DDBJ databases">
        <title>Agromyces.</title>
        <authorList>
            <person name="Li J."/>
        </authorList>
    </citation>
    <scope>NUCLEOTIDE SEQUENCE [LARGE SCALE GENOMIC DNA]</scope>
    <source>
        <strain evidence="3 4">DSM 23870</strain>
    </source>
</reference>
<dbReference type="GO" id="GO:0016301">
    <property type="term" value="F:kinase activity"/>
    <property type="evidence" value="ECO:0007669"/>
    <property type="project" value="UniProtKB-KW"/>
</dbReference>
<dbReference type="Gene3D" id="3.30.200.20">
    <property type="entry name" value="Phosphorylase Kinase, domain 1"/>
    <property type="match status" value="1"/>
</dbReference>
<dbReference type="PANTHER" id="PTHR21310">
    <property type="entry name" value="AMINOGLYCOSIDE PHOSPHOTRANSFERASE-RELATED-RELATED"/>
    <property type="match status" value="1"/>
</dbReference>
<dbReference type="Proteomes" id="UP000581087">
    <property type="component" value="Unassembled WGS sequence"/>
</dbReference>
<evidence type="ECO:0000313" key="3">
    <source>
        <dbReference type="EMBL" id="RXZ87966.1"/>
    </source>
</evidence>
<dbReference type="PANTHER" id="PTHR21310:SF42">
    <property type="entry name" value="BIFUNCTIONAL AAC_APH"/>
    <property type="match status" value="1"/>
</dbReference>
<dbReference type="Pfam" id="PF01636">
    <property type="entry name" value="APH"/>
    <property type="match status" value="1"/>
</dbReference>
<reference evidence="2 5" key="2">
    <citation type="submission" date="2020-07" db="EMBL/GenBank/DDBJ databases">
        <title>Sequencing the genomes of 1000 actinobacteria strains.</title>
        <authorList>
            <person name="Klenk H.-P."/>
        </authorList>
    </citation>
    <scope>NUCLEOTIDE SEQUENCE [LARGE SCALE GENOMIC DNA]</scope>
    <source>
        <strain evidence="2 5">DSM 23870</strain>
    </source>
</reference>
<dbReference type="RefSeq" id="WP_129172230.1">
    <property type="nucleotide sequence ID" value="NZ_JACCBI010000001.1"/>
</dbReference>
<dbReference type="OrthoDB" id="9797603at2"/>